<comment type="caution">
    <text evidence="1">The sequence shown here is derived from an EMBL/GenBank/DDBJ whole genome shotgun (WGS) entry which is preliminary data.</text>
</comment>
<gene>
    <name evidence="1" type="ORF">J4Q44_G00114980</name>
</gene>
<name>A0AAN8M3M1_9TELE</name>
<reference evidence="1 2" key="1">
    <citation type="submission" date="2021-04" db="EMBL/GenBank/DDBJ databases">
        <authorList>
            <person name="De Guttry C."/>
            <person name="Zahm M."/>
            <person name="Klopp C."/>
            <person name="Cabau C."/>
            <person name="Louis A."/>
            <person name="Berthelot C."/>
            <person name="Parey E."/>
            <person name="Roest Crollius H."/>
            <person name="Montfort J."/>
            <person name="Robinson-Rechavi M."/>
            <person name="Bucao C."/>
            <person name="Bouchez O."/>
            <person name="Gislard M."/>
            <person name="Lluch J."/>
            <person name="Milhes M."/>
            <person name="Lampietro C."/>
            <person name="Lopez Roques C."/>
            <person name="Donnadieu C."/>
            <person name="Braasch I."/>
            <person name="Desvignes T."/>
            <person name="Postlethwait J."/>
            <person name="Bobe J."/>
            <person name="Wedekind C."/>
            <person name="Guiguen Y."/>
        </authorList>
    </citation>
    <scope>NUCLEOTIDE SEQUENCE [LARGE SCALE GENOMIC DNA]</scope>
    <source>
        <strain evidence="1">Cs_M1</strain>
        <tissue evidence="1">Blood</tissue>
    </source>
</reference>
<dbReference type="EMBL" id="JAGTTL010000009">
    <property type="protein sequence ID" value="KAK6318207.1"/>
    <property type="molecule type" value="Genomic_DNA"/>
</dbReference>
<evidence type="ECO:0000313" key="1">
    <source>
        <dbReference type="EMBL" id="KAK6318207.1"/>
    </source>
</evidence>
<dbReference type="Proteomes" id="UP001356427">
    <property type="component" value="Unassembled WGS sequence"/>
</dbReference>
<accession>A0AAN8M3M1</accession>
<sequence length="73" mass="7937">MQAEGVRCFPVALSIVMTDQEGEERVCSGYKRRLQCLICPFYPAEPSAKGFGTGEPLSGHYGVPTLFACCVFS</sequence>
<dbReference type="AlphaFoldDB" id="A0AAN8M3M1"/>
<protein>
    <submittedName>
        <fullName evidence="1">Uncharacterized protein</fullName>
    </submittedName>
</protein>
<evidence type="ECO:0000313" key="2">
    <source>
        <dbReference type="Proteomes" id="UP001356427"/>
    </source>
</evidence>
<organism evidence="1 2">
    <name type="scientific">Coregonus suidteri</name>
    <dbReference type="NCBI Taxonomy" id="861788"/>
    <lineage>
        <taxon>Eukaryota</taxon>
        <taxon>Metazoa</taxon>
        <taxon>Chordata</taxon>
        <taxon>Craniata</taxon>
        <taxon>Vertebrata</taxon>
        <taxon>Euteleostomi</taxon>
        <taxon>Actinopterygii</taxon>
        <taxon>Neopterygii</taxon>
        <taxon>Teleostei</taxon>
        <taxon>Protacanthopterygii</taxon>
        <taxon>Salmoniformes</taxon>
        <taxon>Salmonidae</taxon>
        <taxon>Coregoninae</taxon>
        <taxon>Coregonus</taxon>
    </lineage>
</organism>
<proteinExistence type="predicted"/>
<keyword evidence="2" id="KW-1185">Reference proteome</keyword>